<sequence length="190" mass="20716">MLEAWSRQKAVTLAAVEEDPGSEGAACRLETLGLLETLIAQLVGVSRILYANEAVQIDRERESGESQSEFAAAAPAAAPQQNGGGLAEAFRSFCANAKDSSDASPFIAVLAEHGVLREREGRQLTISETIERRLLPKSRSLLQEWPRNLVLGSHSDYGMYRRDVDSAGAVHFHRIGTDEEAHQEAERLST</sequence>
<gene>
    <name evidence="1" type="ORF">PG997_008831</name>
</gene>
<keyword evidence="2" id="KW-1185">Reference proteome</keyword>
<dbReference type="EMBL" id="JAQQWN010000006">
    <property type="protein sequence ID" value="KAK8081013.1"/>
    <property type="molecule type" value="Genomic_DNA"/>
</dbReference>
<protein>
    <submittedName>
        <fullName evidence="1">Uncharacterized protein</fullName>
    </submittedName>
</protein>
<accession>A0ABR1WBX5</accession>
<dbReference type="Proteomes" id="UP001433268">
    <property type="component" value="Unassembled WGS sequence"/>
</dbReference>
<evidence type="ECO:0000313" key="2">
    <source>
        <dbReference type="Proteomes" id="UP001433268"/>
    </source>
</evidence>
<evidence type="ECO:0000313" key="1">
    <source>
        <dbReference type="EMBL" id="KAK8081013.1"/>
    </source>
</evidence>
<proteinExistence type="predicted"/>
<comment type="caution">
    <text evidence="1">The sequence shown here is derived from an EMBL/GenBank/DDBJ whole genome shotgun (WGS) entry which is preliminary data.</text>
</comment>
<name>A0ABR1WBX5_9PEZI</name>
<organism evidence="1 2">
    <name type="scientific">Apiospora hydei</name>
    <dbReference type="NCBI Taxonomy" id="1337664"/>
    <lineage>
        <taxon>Eukaryota</taxon>
        <taxon>Fungi</taxon>
        <taxon>Dikarya</taxon>
        <taxon>Ascomycota</taxon>
        <taxon>Pezizomycotina</taxon>
        <taxon>Sordariomycetes</taxon>
        <taxon>Xylariomycetidae</taxon>
        <taxon>Amphisphaeriales</taxon>
        <taxon>Apiosporaceae</taxon>
        <taxon>Apiospora</taxon>
    </lineage>
</organism>
<reference evidence="1 2" key="1">
    <citation type="submission" date="2023-01" db="EMBL/GenBank/DDBJ databases">
        <title>Analysis of 21 Apiospora genomes using comparative genomics revels a genus with tremendous synthesis potential of carbohydrate active enzymes and secondary metabolites.</title>
        <authorList>
            <person name="Sorensen T."/>
        </authorList>
    </citation>
    <scope>NUCLEOTIDE SEQUENCE [LARGE SCALE GENOMIC DNA]</scope>
    <source>
        <strain evidence="1 2">CBS 114990</strain>
    </source>
</reference>
<dbReference type="RefSeq" id="XP_066668488.1">
    <property type="nucleotide sequence ID" value="XM_066813146.1"/>
</dbReference>
<dbReference type="GeneID" id="92046206"/>